<dbReference type="PROSITE" id="PS51257">
    <property type="entry name" value="PROKAR_LIPOPROTEIN"/>
    <property type="match status" value="1"/>
</dbReference>
<keyword evidence="2" id="KW-1185">Reference proteome</keyword>
<gene>
    <name evidence="1" type="ordered locus">MYSTI_00652</name>
</gene>
<accession>L7U359</accession>
<dbReference type="HOGENOM" id="CLU_127071_0_0_7"/>
<reference evidence="1 2" key="1">
    <citation type="journal article" date="2013" name="Genome Announc.">
        <title>Complete genome sequence of Myxococcus stipitatus strain DSM 14675, a fruiting myxobacterium.</title>
        <authorList>
            <person name="Huntley S."/>
            <person name="Kneip S."/>
            <person name="Treuner-Lange A."/>
            <person name="Sogaard-Andersen L."/>
        </authorList>
    </citation>
    <scope>NUCLEOTIDE SEQUENCE [LARGE SCALE GENOMIC DNA]</scope>
    <source>
        <strain evidence="2">DSM 14675 / JCM 12634 / Mx s8</strain>
    </source>
</reference>
<sequence length="189" mass="20155">MPGDVRRRGLPLVLLLAACGGFEQEAYDVVLDEAEALAVPYSCTDKTGEKDVTTTGTGGPSGLAHHQRWTVRADEFGATLLEMPDVVFKNHLGTDIDFDVGDVGLDVLEGTTSTEGPFQYINIRAIPLEVGTGVTTYTLRISIDNASLEDDAIHGTLALRGIRAAGLGSDAEEQEVCTSTLRFTGTRVK</sequence>
<proteinExistence type="predicted"/>
<dbReference type="KEGG" id="msd:MYSTI_00652"/>
<dbReference type="Proteomes" id="UP000011131">
    <property type="component" value="Chromosome"/>
</dbReference>
<dbReference type="EMBL" id="CP004025">
    <property type="protein sequence ID" value="AGC42002.1"/>
    <property type="molecule type" value="Genomic_DNA"/>
</dbReference>
<keyword evidence="1" id="KW-0449">Lipoprotein</keyword>
<evidence type="ECO:0000313" key="1">
    <source>
        <dbReference type="EMBL" id="AGC42002.1"/>
    </source>
</evidence>
<organism evidence="1 2">
    <name type="scientific">Myxococcus stipitatus (strain DSM 14675 / JCM 12634 / Mx s8)</name>
    <dbReference type="NCBI Taxonomy" id="1278073"/>
    <lineage>
        <taxon>Bacteria</taxon>
        <taxon>Pseudomonadati</taxon>
        <taxon>Myxococcota</taxon>
        <taxon>Myxococcia</taxon>
        <taxon>Myxococcales</taxon>
        <taxon>Cystobacterineae</taxon>
        <taxon>Myxococcaceae</taxon>
        <taxon>Myxococcus</taxon>
    </lineage>
</organism>
<name>L7U359_MYXSD</name>
<dbReference type="AlphaFoldDB" id="L7U359"/>
<evidence type="ECO:0000313" key="2">
    <source>
        <dbReference type="Proteomes" id="UP000011131"/>
    </source>
</evidence>
<protein>
    <submittedName>
        <fullName evidence="1">Lipoprotein</fullName>
    </submittedName>
</protein>
<dbReference type="PATRIC" id="fig|1278073.3.peg.679"/>